<dbReference type="SMART" id="SM00164">
    <property type="entry name" value="TBC"/>
    <property type="match status" value="1"/>
</dbReference>
<gene>
    <name evidence="3" type="ORF">ALAG00032_LOCUS11632</name>
</gene>
<feature type="compositionally biased region" description="Acidic residues" evidence="1">
    <location>
        <begin position="107"/>
        <end position="118"/>
    </location>
</feature>
<dbReference type="SUPFAM" id="SSF47923">
    <property type="entry name" value="Ypt/Rab-GAP domain of gyp1p"/>
    <property type="match status" value="2"/>
</dbReference>
<feature type="compositionally biased region" description="Pro residues" evidence="1">
    <location>
        <begin position="486"/>
        <end position="497"/>
    </location>
</feature>
<accession>A0A7S3K3D3</accession>
<dbReference type="GO" id="GO:0005096">
    <property type="term" value="F:GTPase activator activity"/>
    <property type="evidence" value="ECO:0007669"/>
    <property type="project" value="TreeGrafter"/>
</dbReference>
<dbReference type="PANTHER" id="PTHR22957:SF661">
    <property type="entry name" value="GH16847P"/>
    <property type="match status" value="1"/>
</dbReference>
<feature type="domain" description="Rab-GAP TBC" evidence="2">
    <location>
        <begin position="16"/>
        <end position="335"/>
    </location>
</feature>
<feature type="compositionally biased region" description="Low complexity" evidence="1">
    <location>
        <begin position="524"/>
        <end position="540"/>
    </location>
</feature>
<dbReference type="Gene3D" id="1.10.8.270">
    <property type="entry name" value="putative rabgap domain of human tbc1 domain family member 14 like domains"/>
    <property type="match status" value="1"/>
</dbReference>
<name>A0A7S3K3D3_9STRA</name>
<feature type="region of interest" description="Disordered" evidence="1">
    <location>
        <begin position="96"/>
        <end position="118"/>
    </location>
</feature>
<sequence>MPRRSTKRRSIGESNKLEMSSRARLWESLWQESEEAGNGSVLDRMKLGLLSRGMRWEEIAADSNLLAQHRQNYDLGLPRAQRAWISYRRAEITRNIQDSDSSNTSSSEDDDTDGLSDDESFFTEEEEDDNDLMNNQNKEEENQVLEHIFKDVPRTYSGLWIETEPFSTNRQLDTLSSQASFSLVAKKYFKNYLPLSALNVSPLPTKKQKRRRERILAHLLILASKKFGYCQGMNFVCAAIVLENEKKRSPRDAYALYAYLLKELKLDRLYGRSLASYLGALRCCLEREVPNIAKLFEALNFEPQLYAVEWFSALFTVSVPKALSLCILDLIFVQFRDAPLRLAVGILKANEKEILALEPNFDVLVANFKRIIRNTHVKTAILAAIACAPAFPTCDVLNALAAPAIPASRFLPPAHITTKQPDVDTPYGPGVIAKVRKESTSSNDDASAILVVNLDWGATAYLENHQVEKKQINQEEHAILRNQIVTPPPPRWTPRRPPPSHRQNQPTSPLSNSYHVDDENDDASSSSSSHSPPPRIQIQRQEPRKIREQHAENILITSTAHHEEKLLKNNKENEKSILKKDDSLYSTFDWVFSDLMT</sequence>
<evidence type="ECO:0000256" key="1">
    <source>
        <dbReference type="SAM" id="MobiDB-lite"/>
    </source>
</evidence>
<evidence type="ECO:0000259" key="2">
    <source>
        <dbReference type="PROSITE" id="PS50086"/>
    </source>
</evidence>
<protein>
    <recommendedName>
        <fullName evidence="2">Rab-GAP TBC domain-containing protein</fullName>
    </recommendedName>
</protein>
<dbReference type="PROSITE" id="PS50086">
    <property type="entry name" value="TBC_RABGAP"/>
    <property type="match status" value="1"/>
</dbReference>
<feature type="region of interest" description="Disordered" evidence="1">
    <location>
        <begin position="481"/>
        <end position="544"/>
    </location>
</feature>
<proteinExistence type="predicted"/>
<dbReference type="EMBL" id="HBIJ01017503">
    <property type="protein sequence ID" value="CAE0370853.1"/>
    <property type="molecule type" value="Transcribed_RNA"/>
</dbReference>
<dbReference type="Pfam" id="PF00566">
    <property type="entry name" value="RabGAP-TBC"/>
    <property type="match status" value="1"/>
</dbReference>
<dbReference type="AlphaFoldDB" id="A0A7S3K3D3"/>
<dbReference type="Gene3D" id="1.10.472.80">
    <property type="entry name" value="Ypt/Rab-GAP domain of gyp1p, domain 3"/>
    <property type="match status" value="1"/>
</dbReference>
<dbReference type="InterPro" id="IPR000195">
    <property type="entry name" value="Rab-GAP-TBC_dom"/>
</dbReference>
<feature type="compositionally biased region" description="Polar residues" evidence="1">
    <location>
        <begin position="501"/>
        <end position="514"/>
    </location>
</feature>
<evidence type="ECO:0000313" key="3">
    <source>
        <dbReference type="EMBL" id="CAE0370853.1"/>
    </source>
</evidence>
<dbReference type="InterPro" id="IPR035969">
    <property type="entry name" value="Rab-GAP_TBC_sf"/>
</dbReference>
<reference evidence="3" key="1">
    <citation type="submission" date="2021-01" db="EMBL/GenBank/DDBJ databases">
        <authorList>
            <person name="Corre E."/>
            <person name="Pelletier E."/>
            <person name="Niang G."/>
            <person name="Scheremetjew M."/>
            <person name="Finn R."/>
            <person name="Kale V."/>
            <person name="Holt S."/>
            <person name="Cochrane G."/>
            <person name="Meng A."/>
            <person name="Brown T."/>
            <person name="Cohen L."/>
        </authorList>
    </citation>
    <scope>NUCLEOTIDE SEQUENCE</scope>
    <source>
        <strain evidence="3">CCMP1510</strain>
    </source>
</reference>
<organism evidence="3">
    <name type="scientific">Aureoumbra lagunensis</name>
    <dbReference type="NCBI Taxonomy" id="44058"/>
    <lineage>
        <taxon>Eukaryota</taxon>
        <taxon>Sar</taxon>
        <taxon>Stramenopiles</taxon>
        <taxon>Ochrophyta</taxon>
        <taxon>Pelagophyceae</taxon>
        <taxon>Pelagomonadales</taxon>
        <taxon>Aureoumbra</taxon>
    </lineage>
</organism>
<dbReference type="PANTHER" id="PTHR22957">
    <property type="entry name" value="TBC1 DOMAIN FAMILY MEMBER GTPASE-ACTIVATING PROTEIN"/>
    <property type="match status" value="1"/>
</dbReference>